<evidence type="ECO:0000313" key="6">
    <source>
        <dbReference type="Proteomes" id="UP001227230"/>
    </source>
</evidence>
<dbReference type="PANTHER" id="PTHR35326:SF3">
    <property type="entry name" value="PROTEIN PSBN"/>
    <property type="match status" value="1"/>
</dbReference>
<evidence type="ECO:0000313" key="5">
    <source>
        <dbReference type="EMBL" id="WJZ87714.1"/>
    </source>
</evidence>
<accession>A0ABY9BYW7</accession>
<proteinExistence type="predicted"/>
<gene>
    <name evidence="5" type="ORF">VitviT2T_007077</name>
</gene>
<organism evidence="5 6">
    <name type="scientific">Vitis vinifera</name>
    <name type="common">Grape</name>
    <dbReference type="NCBI Taxonomy" id="29760"/>
    <lineage>
        <taxon>Eukaryota</taxon>
        <taxon>Viridiplantae</taxon>
        <taxon>Streptophyta</taxon>
        <taxon>Embryophyta</taxon>
        <taxon>Tracheophyta</taxon>
        <taxon>Spermatophyta</taxon>
        <taxon>Magnoliopsida</taxon>
        <taxon>eudicotyledons</taxon>
        <taxon>Gunneridae</taxon>
        <taxon>Pentapetalae</taxon>
        <taxon>rosids</taxon>
        <taxon>Vitales</taxon>
        <taxon>Vitaceae</taxon>
        <taxon>Viteae</taxon>
        <taxon>Vitis</taxon>
    </lineage>
</organism>
<dbReference type="Proteomes" id="UP001227230">
    <property type="component" value="Chromosome 5"/>
</dbReference>
<dbReference type="PANTHER" id="PTHR35326">
    <property type="entry name" value="PROTEIN PSBN"/>
    <property type="match status" value="1"/>
</dbReference>
<dbReference type="Pfam" id="PF02468">
    <property type="entry name" value="PsbN"/>
    <property type="match status" value="1"/>
</dbReference>
<evidence type="ECO:0000256" key="4">
    <source>
        <dbReference type="ARBA" id="ARBA00023136"/>
    </source>
</evidence>
<protein>
    <recommendedName>
        <fullName evidence="7">Protein PsbN</fullName>
    </recommendedName>
</protein>
<evidence type="ECO:0000256" key="2">
    <source>
        <dbReference type="ARBA" id="ARBA00022692"/>
    </source>
</evidence>
<dbReference type="EMBL" id="CP126652">
    <property type="protein sequence ID" value="WJZ87714.1"/>
    <property type="molecule type" value="Genomic_DNA"/>
</dbReference>
<sequence>METTLVVISIFGLLVSFTRYALYTTFEQPSQQLQDPYEEHGD</sequence>
<evidence type="ECO:0000256" key="1">
    <source>
        <dbReference type="ARBA" id="ARBA00004411"/>
    </source>
</evidence>
<reference evidence="5 6" key="1">
    <citation type="journal article" date="2023" name="Hortic Res">
        <title>The complete reference genome for grapevine (Vitis vinifera L.) genetics and breeding.</title>
        <authorList>
            <person name="Shi X."/>
            <person name="Cao S."/>
            <person name="Wang X."/>
            <person name="Huang S."/>
            <person name="Wang Y."/>
            <person name="Liu Z."/>
            <person name="Liu W."/>
            <person name="Leng X."/>
            <person name="Peng Y."/>
            <person name="Wang N."/>
            <person name="Wang Y."/>
            <person name="Ma Z."/>
            <person name="Xu X."/>
            <person name="Zhang F."/>
            <person name="Xue H."/>
            <person name="Zhong H."/>
            <person name="Wang Y."/>
            <person name="Zhang K."/>
            <person name="Velt A."/>
            <person name="Avia K."/>
            <person name="Holtgrawe D."/>
            <person name="Grimplet J."/>
            <person name="Matus J.T."/>
            <person name="Ware D."/>
            <person name="Wu X."/>
            <person name="Wang H."/>
            <person name="Liu C."/>
            <person name="Fang Y."/>
            <person name="Rustenholz C."/>
            <person name="Cheng Z."/>
            <person name="Xiao H."/>
            <person name="Zhou Y."/>
        </authorList>
    </citation>
    <scope>NUCLEOTIDE SEQUENCE [LARGE SCALE GENOMIC DNA]</scope>
    <source>
        <strain evidence="6">cv. Pinot noir / PN40024</strain>
        <tissue evidence="5">Leaf</tissue>
    </source>
</reference>
<keyword evidence="4" id="KW-0472">Membrane</keyword>
<dbReference type="InterPro" id="IPR003398">
    <property type="entry name" value="PSII_PsbN"/>
</dbReference>
<name>A0ABY9BYW7_VITVI</name>
<keyword evidence="6" id="KW-1185">Reference proteome</keyword>
<evidence type="ECO:0000256" key="3">
    <source>
        <dbReference type="ARBA" id="ARBA00022989"/>
    </source>
</evidence>
<comment type="subcellular location">
    <subcellularLocation>
        <location evidence="1">Plastid membrane</location>
        <topology evidence="1">Single-pass membrane protein</topology>
    </subcellularLocation>
</comment>
<evidence type="ECO:0008006" key="7">
    <source>
        <dbReference type="Google" id="ProtNLM"/>
    </source>
</evidence>
<keyword evidence="2" id="KW-0812">Transmembrane</keyword>
<keyword evidence="3" id="KW-1133">Transmembrane helix</keyword>